<keyword evidence="2 4" id="KW-0732">Signal</keyword>
<keyword evidence="8" id="KW-1185">Reference proteome</keyword>
<feature type="domain" description="Wall-associated receptor kinase galacturonan-binding" evidence="5">
    <location>
        <begin position="38"/>
        <end position="101"/>
    </location>
</feature>
<dbReference type="InterPro" id="IPR025287">
    <property type="entry name" value="WAK_GUB"/>
</dbReference>
<dbReference type="GO" id="GO:0016020">
    <property type="term" value="C:membrane"/>
    <property type="evidence" value="ECO:0007669"/>
    <property type="project" value="UniProtKB-SubCell"/>
</dbReference>
<sequence length="363" mass="39894">MHPQLFPSPLIFILIIFFVFLHVPISLCNDDDERYLNCSRPFECGSIRNIYPFWGRDRPDYCGHPGFELECHDDITEIQIMTERYRVLGITPDSQTLKVARDDFWNNTCPSRFANTTLNLTIFNYASTARSLTLRYNCTINNIPVIPTLGPSSQFNCSINQTTLNAFFTTRPISSTEANLWKCNNNVIVPVHLTAASALERNATTLVDALDGGFELQWSTVGSATCNQCLGSGGQCGYNSTSGQLICFCRDQPYNTTCLTPGTSSASSLPVTTLHLAIASVAVAASPASFPSPTTALMSTTTGGTTLYSYQSISNGAYLWLRWLHHLTPAPNQGDLDLRSSSPANSVASSRHQLHFSSQFSLI</sequence>
<protein>
    <submittedName>
        <fullName evidence="7">Uncharacterized protein</fullName>
    </submittedName>
</protein>
<dbReference type="GO" id="GO:0030247">
    <property type="term" value="F:polysaccharide binding"/>
    <property type="evidence" value="ECO:0007669"/>
    <property type="project" value="InterPro"/>
</dbReference>
<comment type="caution">
    <text evidence="7">The sequence shown here is derived from an EMBL/GenBank/DDBJ whole genome shotgun (WGS) entry which is preliminary data.</text>
</comment>
<dbReference type="Proteomes" id="UP000655225">
    <property type="component" value="Unassembled WGS sequence"/>
</dbReference>
<evidence type="ECO:0000259" key="6">
    <source>
        <dbReference type="Pfam" id="PF14380"/>
    </source>
</evidence>
<dbReference type="OrthoDB" id="4062651at2759"/>
<organism evidence="7 8">
    <name type="scientific">Tetracentron sinense</name>
    <name type="common">Spur-leaf</name>
    <dbReference type="NCBI Taxonomy" id="13715"/>
    <lineage>
        <taxon>Eukaryota</taxon>
        <taxon>Viridiplantae</taxon>
        <taxon>Streptophyta</taxon>
        <taxon>Embryophyta</taxon>
        <taxon>Tracheophyta</taxon>
        <taxon>Spermatophyta</taxon>
        <taxon>Magnoliopsida</taxon>
        <taxon>Trochodendrales</taxon>
        <taxon>Trochodendraceae</taxon>
        <taxon>Tetracentron</taxon>
    </lineage>
</organism>
<keyword evidence="3" id="KW-0325">Glycoprotein</keyword>
<gene>
    <name evidence="7" type="ORF">HHK36_031628</name>
</gene>
<feature type="signal peptide" evidence="4">
    <location>
        <begin position="1"/>
        <end position="28"/>
    </location>
</feature>
<evidence type="ECO:0000259" key="5">
    <source>
        <dbReference type="Pfam" id="PF13947"/>
    </source>
</evidence>
<evidence type="ECO:0000313" key="7">
    <source>
        <dbReference type="EMBL" id="KAF8376711.1"/>
    </source>
</evidence>
<reference evidence="7 8" key="1">
    <citation type="submission" date="2020-04" db="EMBL/GenBank/DDBJ databases">
        <title>Plant Genome Project.</title>
        <authorList>
            <person name="Zhang R.-G."/>
        </authorList>
    </citation>
    <scope>NUCLEOTIDE SEQUENCE [LARGE SCALE GENOMIC DNA]</scope>
    <source>
        <strain evidence="7">YNK0</strain>
        <tissue evidence="7">Leaf</tissue>
    </source>
</reference>
<comment type="subcellular location">
    <subcellularLocation>
        <location evidence="1">Membrane</location>
        <topology evidence="1">Single-pass membrane protein</topology>
    </subcellularLocation>
</comment>
<dbReference type="AlphaFoldDB" id="A0A834YBH5"/>
<dbReference type="EMBL" id="JABCRI010000132">
    <property type="protein sequence ID" value="KAF8376711.1"/>
    <property type="molecule type" value="Genomic_DNA"/>
</dbReference>
<evidence type="ECO:0000256" key="1">
    <source>
        <dbReference type="ARBA" id="ARBA00004167"/>
    </source>
</evidence>
<dbReference type="OMA" id="ERENCGH"/>
<dbReference type="PANTHER" id="PTHR33138">
    <property type="entry name" value="OS01G0690200 PROTEIN"/>
    <property type="match status" value="1"/>
</dbReference>
<evidence type="ECO:0000313" key="8">
    <source>
        <dbReference type="Proteomes" id="UP000655225"/>
    </source>
</evidence>
<accession>A0A834YBH5</accession>
<dbReference type="Pfam" id="PF14380">
    <property type="entry name" value="WAK_assoc"/>
    <property type="match status" value="1"/>
</dbReference>
<name>A0A834YBH5_TETSI</name>
<proteinExistence type="predicted"/>
<feature type="domain" description="Wall-associated receptor kinase C-terminal" evidence="6">
    <location>
        <begin position="157"/>
        <end position="252"/>
    </location>
</feature>
<dbReference type="PANTHER" id="PTHR33138:SF72">
    <property type="entry name" value="WALL-ASSOCIATED RECEPTOR KINASE CARBOXY-TERMINAL PROTEIN"/>
    <property type="match status" value="1"/>
</dbReference>
<dbReference type="InterPro" id="IPR032872">
    <property type="entry name" value="WAK_assoc_C"/>
</dbReference>
<dbReference type="Pfam" id="PF13947">
    <property type="entry name" value="GUB_WAK_bind"/>
    <property type="match status" value="1"/>
</dbReference>
<evidence type="ECO:0000256" key="2">
    <source>
        <dbReference type="ARBA" id="ARBA00022729"/>
    </source>
</evidence>
<evidence type="ECO:0000256" key="4">
    <source>
        <dbReference type="SAM" id="SignalP"/>
    </source>
</evidence>
<evidence type="ECO:0000256" key="3">
    <source>
        <dbReference type="ARBA" id="ARBA00023180"/>
    </source>
</evidence>
<feature type="chain" id="PRO_5032281345" evidence="4">
    <location>
        <begin position="29"/>
        <end position="363"/>
    </location>
</feature>